<evidence type="ECO:0000313" key="3">
    <source>
        <dbReference type="Proteomes" id="UP000282597"/>
    </source>
</evidence>
<gene>
    <name evidence="1" type="ORF">MCB1EB_1413</name>
    <name evidence="2" type="ORF">MCB1EB_1468</name>
</gene>
<dbReference type="KEGG" id="mcys:MCB1EB_1468"/>
<reference evidence="1 3" key="1">
    <citation type="journal article" date="2018" name="Microbes Environ.">
        <title>Comparative Genomic Insights into Endofungal Lifestyles of Two Bacterial Endosymbionts, Mycoavidus cysteinexigens and Burkholderia rhizoxinica.</title>
        <authorList>
            <person name="Sharmin D."/>
            <person name="Guo Y."/>
            <person name="Nishizawa T."/>
            <person name="Ohshima S."/>
            <person name="Sato Y."/>
            <person name="Takashima Y."/>
            <person name="Narisawa K."/>
            <person name="Ohta H."/>
        </authorList>
    </citation>
    <scope>NUCLEOTIDE SEQUENCE [LARGE SCALE GENOMIC DNA]</scope>
    <source>
        <strain evidence="1 3">B1-EB</strain>
    </source>
</reference>
<evidence type="ECO:0000313" key="2">
    <source>
        <dbReference type="EMBL" id="BBE09629.1"/>
    </source>
</evidence>
<keyword evidence="3" id="KW-1185">Reference proteome</keyword>
<name>A0A2Z6EVT4_9BURK</name>
<dbReference type="EMBL" id="AP018150">
    <property type="protein sequence ID" value="BBE09629.1"/>
    <property type="molecule type" value="Genomic_DNA"/>
</dbReference>
<dbReference type="KEGG" id="mcys:MCB1EB_1413"/>
<dbReference type="AlphaFoldDB" id="A0A2Z6EVT4"/>
<evidence type="ECO:0000313" key="1">
    <source>
        <dbReference type="EMBL" id="BBE09574.1"/>
    </source>
</evidence>
<organism evidence="1 3">
    <name type="scientific">Mycoavidus cysteinexigens</name>
    <dbReference type="NCBI Taxonomy" id="1553431"/>
    <lineage>
        <taxon>Bacteria</taxon>
        <taxon>Pseudomonadati</taxon>
        <taxon>Pseudomonadota</taxon>
        <taxon>Betaproteobacteria</taxon>
        <taxon>Burkholderiales</taxon>
        <taxon>Burkholderiaceae</taxon>
        <taxon>Mycoavidus</taxon>
    </lineage>
</organism>
<accession>A0A2Z6EVT4</accession>
<dbReference type="Proteomes" id="UP000282597">
    <property type="component" value="Chromosome"/>
</dbReference>
<proteinExistence type="predicted"/>
<dbReference type="RefSeq" id="WP_045361631.1">
    <property type="nucleotide sequence ID" value="NZ_AP018150.1"/>
</dbReference>
<sequence>MSEVFLTEAQVDELTGIRRGKTLEAGTAYARKASKYERQEAYLKEQEIVFFMNQRGRPIVTRAAVEGRSEEVKAKSWQPKLAIQVKDEPNRV</sequence>
<dbReference type="EMBL" id="AP018150">
    <property type="protein sequence ID" value="BBE09574.1"/>
    <property type="molecule type" value="Genomic_DNA"/>
</dbReference>
<protein>
    <submittedName>
        <fullName evidence="1">Uncharacterized protein</fullName>
    </submittedName>
</protein>